<dbReference type="EMBL" id="JACOPO010000003">
    <property type="protein sequence ID" value="MBC5722346.1"/>
    <property type="molecule type" value="Genomic_DNA"/>
</dbReference>
<keyword evidence="1" id="KW-0472">Membrane</keyword>
<evidence type="ECO:0000256" key="1">
    <source>
        <dbReference type="SAM" id="Phobius"/>
    </source>
</evidence>
<feature type="transmembrane region" description="Helical" evidence="1">
    <location>
        <begin position="107"/>
        <end position="129"/>
    </location>
</feature>
<reference evidence="2" key="1">
    <citation type="submission" date="2020-08" db="EMBL/GenBank/DDBJ databases">
        <title>Genome public.</title>
        <authorList>
            <person name="Liu C."/>
            <person name="Sun Q."/>
        </authorList>
    </citation>
    <scope>NUCLEOTIDE SEQUENCE</scope>
    <source>
        <strain evidence="2">NSJ-23</strain>
    </source>
</reference>
<sequence>MSRRDREQSVRIALGGMLGAGSLVILWLACIVPSGWLGLTAVAGLFPVTATLYAGRAAGYMCWAAGSLLGLVLLPNKGIPLLYLVFLGLYPVVKSRIEGLRRGAVEWLLKLIFFNAALILCWFLFQGLLLPDPPQWLEEGIAIFFAGGNLVFICYDIGLSRLIGLLGHRLSRGGRR</sequence>
<protein>
    <submittedName>
        <fullName evidence="2">Uncharacterized protein</fullName>
    </submittedName>
</protein>
<evidence type="ECO:0000313" key="2">
    <source>
        <dbReference type="EMBL" id="MBC5722346.1"/>
    </source>
</evidence>
<keyword evidence="1" id="KW-1133">Transmembrane helix</keyword>
<comment type="caution">
    <text evidence="2">The sequence shown here is derived from an EMBL/GenBank/DDBJ whole genome shotgun (WGS) entry which is preliminary data.</text>
</comment>
<name>A0A8J6MCX1_9FIRM</name>
<dbReference type="PROSITE" id="PS51257">
    <property type="entry name" value="PROKAR_LIPOPROTEIN"/>
    <property type="match status" value="1"/>
</dbReference>
<organism evidence="2 3">
    <name type="scientific">Flintibacter hominis</name>
    <dbReference type="NCBI Taxonomy" id="2763048"/>
    <lineage>
        <taxon>Bacteria</taxon>
        <taxon>Bacillati</taxon>
        <taxon>Bacillota</taxon>
        <taxon>Clostridia</taxon>
        <taxon>Eubacteriales</taxon>
        <taxon>Flintibacter</taxon>
    </lineage>
</organism>
<feature type="transmembrane region" description="Helical" evidence="1">
    <location>
        <begin position="141"/>
        <end position="166"/>
    </location>
</feature>
<proteinExistence type="predicted"/>
<dbReference type="Proteomes" id="UP000628736">
    <property type="component" value="Unassembled WGS sequence"/>
</dbReference>
<feature type="transmembrane region" description="Helical" evidence="1">
    <location>
        <begin position="12"/>
        <end position="37"/>
    </location>
</feature>
<feature type="transmembrane region" description="Helical" evidence="1">
    <location>
        <begin position="57"/>
        <end position="86"/>
    </location>
</feature>
<dbReference type="AlphaFoldDB" id="A0A8J6MCX1"/>
<dbReference type="RefSeq" id="WP_147572265.1">
    <property type="nucleotide sequence ID" value="NZ_JACOPO010000003.1"/>
</dbReference>
<accession>A0A8J6MCX1</accession>
<evidence type="ECO:0000313" key="3">
    <source>
        <dbReference type="Proteomes" id="UP000628736"/>
    </source>
</evidence>
<keyword evidence="1" id="KW-0812">Transmembrane</keyword>
<gene>
    <name evidence="2" type="ORF">H8S11_05935</name>
</gene>
<keyword evidence="3" id="KW-1185">Reference proteome</keyword>